<dbReference type="EMBL" id="LUTU01000002">
    <property type="protein sequence ID" value="OAJ69189.1"/>
    <property type="molecule type" value="Genomic_DNA"/>
</dbReference>
<protein>
    <submittedName>
        <fullName evidence="1">Uncharacterized protein</fullName>
    </submittedName>
</protein>
<organism evidence="1 2">
    <name type="scientific">Gluconobacter cerinus</name>
    <dbReference type="NCBI Taxonomy" id="38307"/>
    <lineage>
        <taxon>Bacteria</taxon>
        <taxon>Pseudomonadati</taxon>
        <taxon>Pseudomonadota</taxon>
        <taxon>Alphaproteobacteria</taxon>
        <taxon>Acetobacterales</taxon>
        <taxon>Acetobacteraceae</taxon>
        <taxon>Gluconobacter</taxon>
    </lineage>
</organism>
<gene>
    <name evidence="1" type="ORF">A0123_00243</name>
</gene>
<evidence type="ECO:0000313" key="1">
    <source>
        <dbReference type="EMBL" id="OAJ69189.1"/>
    </source>
</evidence>
<evidence type="ECO:0000313" key="2">
    <source>
        <dbReference type="Proteomes" id="UP000077786"/>
    </source>
</evidence>
<name>A0A1B6VPQ3_9PROT</name>
<proteinExistence type="predicted"/>
<comment type="caution">
    <text evidence="1">The sequence shown here is derived from an EMBL/GenBank/DDBJ whole genome shotgun (WGS) entry which is preliminary data.</text>
</comment>
<reference evidence="1 2" key="1">
    <citation type="submission" date="2016-03" db="EMBL/GenBank/DDBJ databases">
        <title>Draft genome sequence of Gluconobacter cerinus strain CECT 9110.</title>
        <authorList>
            <person name="Sainz F."/>
            <person name="Mas A."/>
            <person name="Torija M.J."/>
        </authorList>
    </citation>
    <scope>NUCLEOTIDE SEQUENCE [LARGE SCALE GENOMIC DNA]</scope>
    <source>
        <strain evidence="1 2">CECT 9110</strain>
    </source>
</reference>
<accession>A0A1B6VPQ3</accession>
<dbReference type="Proteomes" id="UP000077786">
    <property type="component" value="Unassembled WGS sequence"/>
</dbReference>
<sequence length="160" mass="18431">MDIIINYTDYYLEDDINKAEYAFHLSKYLGGRISAAPDIDGPGCYIFMVFNRDGKTGNLLFDVIYIGQGADKGKRIYFNPTLKKYAHLNCFILTTTENRIGFGSEAQRKAFEEHLKFLMPVNTETEHWKAAELGRDAGHSNMIAIRGDRIYLRAEKYREK</sequence>
<dbReference type="AlphaFoldDB" id="A0A1B6VPQ3"/>
<dbReference type="PATRIC" id="fig|38307.3.peg.255"/>